<name>A0A0F9IXZ5_9ZZZZ</name>
<organism evidence="2">
    <name type="scientific">marine sediment metagenome</name>
    <dbReference type="NCBI Taxonomy" id="412755"/>
    <lineage>
        <taxon>unclassified sequences</taxon>
        <taxon>metagenomes</taxon>
        <taxon>ecological metagenomes</taxon>
    </lineage>
</organism>
<sequence length="42" mass="4528">MPTLTQFGDKVETESQNTTMFGDPVESIDDEIVNAPSISDPA</sequence>
<protein>
    <submittedName>
        <fullName evidence="2">Uncharacterized protein</fullName>
    </submittedName>
</protein>
<feature type="region of interest" description="Disordered" evidence="1">
    <location>
        <begin position="1"/>
        <end position="23"/>
    </location>
</feature>
<evidence type="ECO:0000313" key="2">
    <source>
        <dbReference type="EMBL" id="KKL98530.1"/>
    </source>
</evidence>
<accession>A0A0F9IXZ5</accession>
<evidence type="ECO:0000256" key="1">
    <source>
        <dbReference type="SAM" id="MobiDB-lite"/>
    </source>
</evidence>
<feature type="non-terminal residue" evidence="2">
    <location>
        <position position="42"/>
    </location>
</feature>
<proteinExistence type="predicted"/>
<dbReference type="AlphaFoldDB" id="A0A0F9IXZ5"/>
<comment type="caution">
    <text evidence="2">The sequence shown here is derived from an EMBL/GenBank/DDBJ whole genome shotgun (WGS) entry which is preliminary data.</text>
</comment>
<dbReference type="EMBL" id="LAZR01017896">
    <property type="protein sequence ID" value="KKL98530.1"/>
    <property type="molecule type" value="Genomic_DNA"/>
</dbReference>
<gene>
    <name evidence="2" type="ORF">LCGC14_1823530</name>
</gene>
<reference evidence="2" key="1">
    <citation type="journal article" date="2015" name="Nature">
        <title>Complex archaea that bridge the gap between prokaryotes and eukaryotes.</title>
        <authorList>
            <person name="Spang A."/>
            <person name="Saw J.H."/>
            <person name="Jorgensen S.L."/>
            <person name="Zaremba-Niedzwiedzka K."/>
            <person name="Martijn J."/>
            <person name="Lind A.E."/>
            <person name="van Eijk R."/>
            <person name="Schleper C."/>
            <person name="Guy L."/>
            <person name="Ettema T.J."/>
        </authorList>
    </citation>
    <scope>NUCLEOTIDE SEQUENCE</scope>
</reference>